<evidence type="ECO:0000256" key="2">
    <source>
        <dbReference type="ARBA" id="ARBA00022487"/>
    </source>
</evidence>
<name>A0A7M7KDL7_VARDE</name>
<keyword evidence="4" id="KW-0325">Glycoprotein</keyword>
<sequence length="673" mass="75154">MKISVDMCTAVKYVLFVTVVCFDALQTSIAWSESHIAIDTETPSPLVTTPSNGMIRGVRVFSKMGRTIDAFIGIPFAQPPVGNLRFKRPQPVKKHTGELNATRARPGCLQLEFKYGKIARIDNTDTTEDCLHLNVFAPGKSESAREYEEDSEDTVEDERLPVFIYLYGGAFIWGENQLSVYDGVEFAAEADAIFVAVNYRVNIFGFLNSTTSAIPGNMALWDQLMAMQWVRDNIAAFGGDPNEVTLGGQSAGAMSAAFHSYSPLSKGLFKRAFMMSGTSLSAKFTQQTTAEDMIQAITLALDCFDADPAVSIKCVLDKPITYRELEGLKRELGTKWYNFAPHSGDALLPYPIQELHRNKYHIKDMMLGVTQREGDFLFNALQEWLPNLAGGLESSPESTIRLLIKMLFGVSIQDTGRIFKAYLLPTDKDPLPHDRLLQVGSDIVSHGIFECPAQFFAEHAASQGVNVRYYVYAHMPSFRINLNLGRESTHNDDIPFLLGSINAVQENIKAYGMKTPSFFIDVQKKTSPEEHHFSRVIVKQISHFMKTGKPRIPDSQKEWPLYSAEDPQIVYIAPNNFTIVREPKTDKCSLWEPYILVKSKEGHSKTTLPKTTAEEVPSIEADESHASRRDKVGHRMHKRNQSAASVLVSSSLLHLLLLTTLLLRVPVHTVAAF</sequence>
<evidence type="ECO:0000313" key="9">
    <source>
        <dbReference type="Proteomes" id="UP000594260"/>
    </source>
</evidence>
<dbReference type="GeneID" id="111251676"/>
<protein>
    <recommendedName>
        <fullName evidence="5">Carboxylic ester hydrolase</fullName>
        <ecNumber evidence="5">3.1.1.-</ecNumber>
    </recommendedName>
</protein>
<dbReference type="GO" id="GO:0006581">
    <property type="term" value="P:acetylcholine catabolic process"/>
    <property type="evidence" value="ECO:0007669"/>
    <property type="project" value="TreeGrafter"/>
</dbReference>
<dbReference type="KEGG" id="vde:111251676"/>
<dbReference type="RefSeq" id="XP_022664239.1">
    <property type="nucleotide sequence ID" value="XM_022808504.1"/>
</dbReference>
<comment type="similarity">
    <text evidence="1 5">Belongs to the type-B carboxylesterase/lipase family.</text>
</comment>
<dbReference type="PROSITE" id="PS00122">
    <property type="entry name" value="CARBOXYLESTERASE_B_1"/>
    <property type="match status" value="1"/>
</dbReference>
<accession>A0A7M7KDL7</accession>
<keyword evidence="2" id="KW-0719">Serine esterase</keyword>
<feature type="region of interest" description="Disordered" evidence="6">
    <location>
        <begin position="606"/>
        <end position="630"/>
    </location>
</feature>
<dbReference type="SUPFAM" id="SSF53474">
    <property type="entry name" value="alpha/beta-Hydrolases"/>
    <property type="match status" value="1"/>
</dbReference>
<dbReference type="OMA" id="DIIFTCP"/>
<evidence type="ECO:0000259" key="7">
    <source>
        <dbReference type="Pfam" id="PF00135"/>
    </source>
</evidence>
<evidence type="ECO:0000256" key="6">
    <source>
        <dbReference type="SAM" id="MobiDB-lite"/>
    </source>
</evidence>
<dbReference type="InterPro" id="IPR050654">
    <property type="entry name" value="AChE-related_enzymes"/>
</dbReference>
<dbReference type="AlphaFoldDB" id="A0A7M7KDL7"/>
<dbReference type="Pfam" id="PF00135">
    <property type="entry name" value="COesterase"/>
    <property type="match status" value="1"/>
</dbReference>
<proteinExistence type="inferred from homology"/>
<reference evidence="8" key="1">
    <citation type="submission" date="2021-01" db="UniProtKB">
        <authorList>
            <consortium name="EnsemblMetazoa"/>
        </authorList>
    </citation>
    <scope>IDENTIFICATION</scope>
</reference>
<feature type="domain" description="Carboxylesterase type B" evidence="7">
    <location>
        <begin position="44"/>
        <end position="591"/>
    </location>
</feature>
<keyword evidence="3 5" id="KW-0378">Hydrolase</keyword>
<dbReference type="GO" id="GO:0019695">
    <property type="term" value="P:choline metabolic process"/>
    <property type="evidence" value="ECO:0007669"/>
    <property type="project" value="TreeGrafter"/>
</dbReference>
<dbReference type="SMR" id="A0A7M7KDL7"/>
<dbReference type="GO" id="GO:0005886">
    <property type="term" value="C:plasma membrane"/>
    <property type="evidence" value="ECO:0007669"/>
    <property type="project" value="TreeGrafter"/>
</dbReference>
<dbReference type="InterPro" id="IPR019826">
    <property type="entry name" value="Carboxylesterase_B_AS"/>
</dbReference>
<evidence type="ECO:0000256" key="3">
    <source>
        <dbReference type="ARBA" id="ARBA00022801"/>
    </source>
</evidence>
<dbReference type="GO" id="GO:0005615">
    <property type="term" value="C:extracellular space"/>
    <property type="evidence" value="ECO:0007669"/>
    <property type="project" value="TreeGrafter"/>
</dbReference>
<dbReference type="OrthoDB" id="6479493at2759"/>
<dbReference type="InParanoid" id="A0A7M7KDL7"/>
<dbReference type="Gene3D" id="3.40.50.1820">
    <property type="entry name" value="alpha/beta hydrolase"/>
    <property type="match status" value="1"/>
</dbReference>
<dbReference type="PANTHER" id="PTHR43918">
    <property type="entry name" value="ACETYLCHOLINESTERASE"/>
    <property type="match status" value="1"/>
</dbReference>
<dbReference type="EC" id="3.1.1.-" evidence="5"/>
<dbReference type="GO" id="GO:0003990">
    <property type="term" value="F:acetylcholinesterase activity"/>
    <property type="evidence" value="ECO:0007669"/>
    <property type="project" value="TreeGrafter"/>
</dbReference>
<dbReference type="Proteomes" id="UP000594260">
    <property type="component" value="Unplaced"/>
</dbReference>
<evidence type="ECO:0000256" key="1">
    <source>
        <dbReference type="ARBA" id="ARBA00005964"/>
    </source>
</evidence>
<dbReference type="InterPro" id="IPR002018">
    <property type="entry name" value="CarbesteraseB"/>
</dbReference>
<evidence type="ECO:0000256" key="5">
    <source>
        <dbReference type="RuleBase" id="RU361235"/>
    </source>
</evidence>
<dbReference type="PANTHER" id="PTHR43918:SF4">
    <property type="entry name" value="CARBOXYLIC ESTER HYDROLASE"/>
    <property type="match status" value="1"/>
</dbReference>
<dbReference type="InterPro" id="IPR029058">
    <property type="entry name" value="AB_hydrolase_fold"/>
</dbReference>
<evidence type="ECO:0000313" key="8">
    <source>
        <dbReference type="EnsemblMetazoa" id="XP_022664239"/>
    </source>
</evidence>
<dbReference type="EnsemblMetazoa" id="XM_022808504">
    <property type="protein sequence ID" value="XP_022664239"/>
    <property type="gene ID" value="LOC111251676"/>
</dbReference>
<keyword evidence="9" id="KW-1185">Reference proteome</keyword>
<evidence type="ECO:0000256" key="4">
    <source>
        <dbReference type="ARBA" id="ARBA00023180"/>
    </source>
</evidence>
<organism evidence="8 9">
    <name type="scientific">Varroa destructor</name>
    <name type="common">Honeybee mite</name>
    <dbReference type="NCBI Taxonomy" id="109461"/>
    <lineage>
        <taxon>Eukaryota</taxon>
        <taxon>Metazoa</taxon>
        <taxon>Ecdysozoa</taxon>
        <taxon>Arthropoda</taxon>
        <taxon>Chelicerata</taxon>
        <taxon>Arachnida</taxon>
        <taxon>Acari</taxon>
        <taxon>Parasitiformes</taxon>
        <taxon>Mesostigmata</taxon>
        <taxon>Gamasina</taxon>
        <taxon>Dermanyssoidea</taxon>
        <taxon>Varroidae</taxon>
        <taxon>Varroa</taxon>
    </lineage>
</organism>